<sequence>MSALTHPYAFAPLPHLLHFLQSLCSRRALKICLRRCHPMSPLTHPYASAPLPLKILTLLRNPQDIPPMPLSTPLIFYTSYYPYTHIVPSGHASNATFAPYTCIVPSCYASNAAYHPYACVMPLTAPSHWSPSPPSPLLTLAHLHRLQFLHSRSALKIFPQGGTSSPVSPHLVFSTPYQP</sequence>
<evidence type="ECO:0000313" key="1">
    <source>
        <dbReference type="EMBL" id="MBW0514051.1"/>
    </source>
</evidence>
<comment type="caution">
    <text evidence="1">The sequence shown here is derived from an EMBL/GenBank/DDBJ whole genome shotgun (WGS) entry which is preliminary data.</text>
</comment>
<organism evidence="1 2">
    <name type="scientific">Austropuccinia psidii MF-1</name>
    <dbReference type="NCBI Taxonomy" id="1389203"/>
    <lineage>
        <taxon>Eukaryota</taxon>
        <taxon>Fungi</taxon>
        <taxon>Dikarya</taxon>
        <taxon>Basidiomycota</taxon>
        <taxon>Pucciniomycotina</taxon>
        <taxon>Pucciniomycetes</taxon>
        <taxon>Pucciniales</taxon>
        <taxon>Sphaerophragmiaceae</taxon>
        <taxon>Austropuccinia</taxon>
    </lineage>
</organism>
<accession>A0A9Q3E146</accession>
<evidence type="ECO:0000313" key="2">
    <source>
        <dbReference type="Proteomes" id="UP000765509"/>
    </source>
</evidence>
<dbReference type="EMBL" id="AVOT02023792">
    <property type="protein sequence ID" value="MBW0514051.1"/>
    <property type="molecule type" value="Genomic_DNA"/>
</dbReference>
<name>A0A9Q3E146_9BASI</name>
<gene>
    <name evidence="1" type="ORF">O181_053766</name>
</gene>
<reference evidence="1" key="1">
    <citation type="submission" date="2021-03" db="EMBL/GenBank/DDBJ databases">
        <title>Draft genome sequence of rust myrtle Austropuccinia psidii MF-1, a brazilian biotype.</title>
        <authorList>
            <person name="Quecine M.C."/>
            <person name="Pachon D.M.R."/>
            <person name="Bonatelli M.L."/>
            <person name="Correr F.H."/>
            <person name="Franceschini L.M."/>
            <person name="Leite T.F."/>
            <person name="Margarido G.R.A."/>
            <person name="Almeida C.A."/>
            <person name="Ferrarezi J.A."/>
            <person name="Labate C.A."/>
        </authorList>
    </citation>
    <scope>NUCLEOTIDE SEQUENCE</scope>
    <source>
        <strain evidence="1">MF-1</strain>
    </source>
</reference>
<keyword evidence="2" id="KW-1185">Reference proteome</keyword>
<dbReference type="Proteomes" id="UP000765509">
    <property type="component" value="Unassembled WGS sequence"/>
</dbReference>
<protein>
    <submittedName>
        <fullName evidence="1">Uncharacterized protein</fullName>
    </submittedName>
</protein>
<proteinExistence type="predicted"/>
<dbReference type="AlphaFoldDB" id="A0A9Q3E146"/>